<keyword evidence="2 5" id="KW-0812">Transmembrane</keyword>
<keyword evidence="8" id="KW-1185">Reference proteome</keyword>
<dbReference type="AlphaFoldDB" id="A0A913XAQ9"/>
<accession>A0A913XAQ9</accession>
<dbReference type="EnsemblMetazoa" id="XM_021045427.2">
    <property type="protein sequence ID" value="XP_020901086.1"/>
    <property type="gene ID" value="LOC110239691"/>
</dbReference>
<dbReference type="Gene3D" id="3.60.21.10">
    <property type="match status" value="1"/>
</dbReference>
<dbReference type="PANTHER" id="PTHR13315">
    <property type="entry name" value="METALLO PHOSPHOESTERASE RELATED"/>
    <property type="match status" value="1"/>
</dbReference>
<evidence type="ECO:0000313" key="7">
    <source>
        <dbReference type="EnsemblMetazoa" id="XP_020901086.1"/>
    </source>
</evidence>
<dbReference type="KEGG" id="epa:110239691"/>
<dbReference type="Pfam" id="PF00149">
    <property type="entry name" value="Metallophos"/>
    <property type="match status" value="1"/>
</dbReference>
<reference evidence="7" key="1">
    <citation type="submission" date="2022-11" db="UniProtKB">
        <authorList>
            <consortium name="EnsemblMetazoa"/>
        </authorList>
    </citation>
    <scope>IDENTIFICATION</scope>
</reference>
<feature type="domain" description="Calcineurin-like phosphoesterase" evidence="6">
    <location>
        <begin position="53"/>
        <end position="257"/>
    </location>
</feature>
<evidence type="ECO:0000259" key="6">
    <source>
        <dbReference type="Pfam" id="PF00149"/>
    </source>
</evidence>
<protein>
    <recommendedName>
        <fullName evidence="6">Calcineurin-like phosphoesterase domain-containing protein</fullName>
    </recommendedName>
</protein>
<dbReference type="Proteomes" id="UP000887567">
    <property type="component" value="Unplaced"/>
</dbReference>
<feature type="transmembrane region" description="Helical" evidence="5">
    <location>
        <begin position="12"/>
        <end position="34"/>
    </location>
</feature>
<dbReference type="InterPro" id="IPR004843">
    <property type="entry name" value="Calcineurin-like_PHP"/>
</dbReference>
<keyword evidence="4 5" id="KW-0472">Membrane</keyword>
<dbReference type="GO" id="GO:0016020">
    <property type="term" value="C:membrane"/>
    <property type="evidence" value="ECO:0007669"/>
    <property type="project" value="UniProtKB-SubCell"/>
</dbReference>
<dbReference type="GO" id="GO:0005783">
    <property type="term" value="C:endoplasmic reticulum"/>
    <property type="evidence" value="ECO:0007669"/>
    <property type="project" value="TreeGrafter"/>
</dbReference>
<dbReference type="OMA" id="MDVGDIH"/>
<evidence type="ECO:0000256" key="1">
    <source>
        <dbReference type="ARBA" id="ARBA00004141"/>
    </source>
</evidence>
<evidence type="ECO:0000256" key="4">
    <source>
        <dbReference type="ARBA" id="ARBA00023136"/>
    </source>
</evidence>
<dbReference type="SUPFAM" id="SSF56300">
    <property type="entry name" value="Metallo-dependent phosphatases"/>
    <property type="match status" value="1"/>
</dbReference>
<evidence type="ECO:0000256" key="2">
    <source>
        <dbReference type="ARBA" id="ARBA00022692"/>
    </source>
</evidence>
<feature type="transmembrane region" description="Helical" evidence="5">
    <location>
        <begin position="312"/>
        <end position="331"/>
    </location>
</feature>
<proteinExistence type="predicted"/>
<dbReference type="InterPro" id="IPR033308">
    <property type="entry name" value="PGAP5/Cdc1/Ted1"/>
</dbReference>
<dbReference type="GeneID" id="110239691"/>
<evidence type="ECO:0000256" key="3">
    <source>
        <dbReference type="ARBA" id="ARBA00022989"/>
    </source>
</evidence>
<dbReference type="PANTHER" id="PTHR13315:SF4">
    <property type="entry name" value="METALLOPHOSPHOESTERASE, ISOFORM E"/>
    <property type="match status" value="1"/>
</dbReference>
<dbReference type="RefSeq" id="XP_020901086.1">
    <property type="nucleotide sequence ID" value="XM_021045427.2"/>
</dbReference>
<dbReference type="GO" id="GO:0006506">
    <property type="term" value="P:GPI anchor biosynthetic process"/>
    <property type="evidence" value="ECO:0007669"/>
    <property type="project" value="InterPro"/>
</dbReference>
<dbReference type="InterPro" id="IPR029052">
    <property type="entry name" value="Metallo-depent_PP-like"/>
</dbReference>
<dbReference type="GO" id="GO:0016787">
    <property type="term" value="F:hydrolase activity"/>
    <property type="evidence" value="ECO:0007669"/>
    <property type="project" value="InterPro"/>
</dbReference>
<comment type="subcellular location">
    <subcellularLocation>
        <location evidence="1">Membrane</location>
        <topology evidence="1">Multi-pass membrane protein</topology>
    </subcellularLocation>
</comment>
<dbReference type="OrthoDB" id="5977743at2759"/>
<organism evidence="7 8">
    <name type="scientific">Exaiptasia diaphana</name>
    <name type="common">Tropical sea anemone</name>
    <name type="synonym">Aiptasia pulchella</name>
    <dbReference type="NCBI Taxonomy" id="2652724"/>
    <lineage>
        <taxon>Eukaryota</taxon>
        <taxon>Metazoa</taxon>
        <taxon>Cnidaria</taxon>
        <taxon>Anthozoa</taxon>
        <taxon>Hexacorallia</taxon>
        <taxon>Actiniaria</taxon>
        <taxon>Aiptasiidae</taxon>
        <taxon>Exaiptasia</taxon>
    </lineage>
</organism>
<evidence type="ECO:0000313" key="8">
    <source>
        <dbReference type="Proteomes" id="UP000887567"/>
    </source>
</evidence>
<keyword evidence="3 5" id="KW-1133">Transmembrane helix</keyword>
<sequence>MTRLSSQQLIIYKTVFGILLAGVVYLIGDIIILYKATQLWDVPGGKAGTLYVLALADPQIQGYYQEHPSIIGAITRWDSDRYLRNTFSLAMSYASPDVVVFLGDLLDEGSFATDDDFLIYKNRFHDIFSVPDNIPKIYLAGDNDIGGEGGDVLTSHNVERFSKYFGPINDVINIKNFQFVKINTVSFLRFSFPAYKEEQPTYYHTVKFLKNINLQLKEGSNVILLAHAPLPNLPSNLYHKFISSLKPKVSLAGHSHKHLQIYHRQPSSPSFWEYTIPTCSYRMGTNQIGAGVLIIDEKGKSSLHILKFPERYIYLYMYLIFCCILLLGYSLSFRATRSFLSSYFNKLRGLFCIFKIQGRSKRL</sequence>
<evidence type="ECO:0000256" key="5">
    <source>
        <dbReference type="SAM" id="Phobius"/>
    </source>
</evidence>
<name>A0A913XAQ9_EXADI</name>